<dbReference type="GO" id="GO:0031992">
    <property type="term" value="F:energy transducer activity"/>
    <property type="evidence" value="ECO:0007669"/>
    <property type="project" value="TreeGrafter"/>
</dbReference>
<keyword evidence="1" id="KW-1133">Transmembrane helix</keyword>
<keyword evidence="1" id="KW-0472">Membrane</keyword>
<accession>A0A1I6TW61</accession>
<dbReference type="Proteomes" id="UP000198785">
    <property type="component" value="Unassembled WGS sequence"/>
</dbReference>
<dbReference type="STRING" id="683125.SAMN05660206_10785"/>
<dbReference type="PANTHER" id="PTHR33446">
    <property type="entry name" value="PROTEIN TONB-RELATED"/>
    <property type="match status" value="1"/>
</dbReference>
<name>A0A1I6TW61_9SPHI</name>
<gene>
    <name evidence="3" type="ORF">SAMN05660206_10785</name>
</gene>
<evidence type="ECO:0000256" key="1">
    <source>
        <dbReference type="SAM" id="Phobius"/>
    </source>
</evidence>
<feature type="transmembrane region" description="Helical" evidence="1">
    <location>
        <begin position="6"/>
        <end position="22"/>
    </location>
</feature>
<dbReference type="EMBL" id="FOZZ01000007">
    <property type="protein sequence ID" value="SFS93411.1"/>
    <property type="molecule type" value="Genomic_DNA"/>
</dbReference>
<sequence length="538" mass="60740">MVYLLLVNISLVLFFGLYRLALKPLTFFQWNRIYLLSAVILSICMPLLQMLDLSAHKDMYEPLRMVNFTEADAIVLSTDSQSRQAISPMQWVGIAYGIGVVVMFLWLCWRLYGLSSLVRQNEKENHSFSFFNRIFIGKNVFSPSTVYSHEKVHVQQGHSYDILFLEVVRIFNWFNPVLHWYIKELKLQHECIADEQCAVDKVQYAELLVTNALRVPAGTLEHEFSNHSFLKKRIKMLFKHKSKGINRWKYIAILPMGLLVSGVAVGFNDSLSHRMKESIGNITNLHLDRDDAIEHLPLSTGQDTIIAFSDLEMKPEPKGGMDGFRKWILASYEYPQEAIDAGIKGRLEVSFVVEKDGSLSTFGVVKDIKYGTAEALIETLKKADKWMPGIHNGKKVRVSYVLPMTLNLESDESPKIPAQITPKKGSNPSNAATENLSEVNVHPDPVGGLAVFRKWVQENYQYPQEAIDVGVKGKMEVSFVIEEDGSLSTFKAVKDPGYGTAEALIAVLKKAEKWHPAVIAGQPVRSSFSFPLTINLQP</sequence>
<feature type="domain" description="TonB C-terminal" evidence="2">
    <location>
        <begin position="447"/>
        <end position="538"/>
    </location>
</feature>
<keyword evidence="1" id="KW-0812">Transmembrane</keyword>
<feature type="transmembrane region" description="Helical" evidence="1">
    <location>
        <begin position="89"/>
        <end position="109"/>
    </location>
</feature>
<dbReference type="GO" id="GO:0055085">
    <property type="term" value="P:transmembrane transport"/>
    <property type="evidence" value="ECO:0007669"/>
    <property type="project" value="InterPro"/>
</dbReference>
<dbReference type="GO" id="GO:0098797">
    <property type="term" value="C:plasma membrane protein complex"/>
    <property type="evidence" value="ECO:0007669"/>
    <property type="project" value="TreeGrafter"/>
</dbReference>
<dbReference type="InterPro" id="IPR037682">
    <property type="entry name" value="TonB_C"/>
</dbReference>
<keyword evidence="4" id="KW-1185">Reference proteome</keyword>
<dbReference type="AlphaFoldDB" id="A0A1I6TW61"/>
<evidence type="ECO:0000259" key="2">
    <source>
        <dbReference type="PROSITE" id="PS52015"/>
    </source>
</evidence>
<dbReference type="Pfam" id="PF03544">
    <property type="entry name" value="TonB_C"/>
    <property type="match status" value="2"/>
</dbReference>
<dbReference type="PROSITE" id="PS52015">
    <property type="entry name" value="TONB_CTD"/>
    <property type="match status" value="2"/>
</dbReference>
<reference evidence="3 4" key="1">
    <citation type="submission" date="2016-10" db="EMBL/GenBank/DDBJ databases">
        <authorList>
            <person name="de Groot N.N."/>
        </authorList>
    </citation>
    <scope>NUCLEOTIDE SEQUENCE [LARGE SCALE GENOMIC DNA]</scope>
    <source>
        <strain evidence="3 4">DSM 22789</strain>
    </source>
</reference>
<feature type="transmembrane region" description="Helical" evidence="1">
    <location>
        <begin position="34"/>
        <end position="51"/>
    </location>
</feature>
<evidence type="ECO:0000313" key="3">
    <source>
        <dbReference type="EMBL" id="SFS93411.1"/>
    </source>
</evidence>
<evidence type="ECO:0000313" key="4">
    <source>
        <dbReference type="Proteomes" id="UP000198785"/>
    </source>
</evidence>
<dbReference type="Gene3D" id="3.30.1150.10">
    <property type="match status" value="2"/>
</dbReference>
<dbReference type="OrthoDB" id="649093at2"/>
<dbReference type="RefSeq" id="WP_093365912.1">
    <property type="nucleotide sequence ID" value="NZ_FOZZ01000007.1"/>
</dbReference>
<dbReference type="InterPro" id="IPR008756">
    <property type="entry name" value="Peptidase_M56"/>
</dbReference>
<dbReference type="PANTHER" id="PTHR33446:SF2">
    <property type="entry name" value="PROTEIN TONB"/>
    <property type="match status" value="1"/>
</dbReference>
<dbReference type="InterPro" id="IPR051045">
    <property type="entry name" value="TonB-dependent_transducer"/>
</dbReference>
<organism evidence="3 4">
    <name type="scientific">Sphingobacterium wenxiniae</name>
    <dbReference type="NCBI Taxonomy" id="683125"/>
    <lineage>
        <taxon>Bacteria</taxon>
        <taxon>Pseudomonadati</taxon>
        <taxon>Bacteroidota</taxon>
        <taxon>Sphingobacteriia</taxon>
        <taxon>Sphingobacteriales</taxon>
        <taxon>Sphingobacteriaceae</taxon>
        <taxon>Sphingobacterium</taxon>
    </lineage>
</organism>
<feature type="domain" description="TonB C-terminal" evidence="2">
    <location>
        <begin position="319"/>
        <end position="415"/>
    </location>
</feature>
<protein>
    <submittedName>
        <fullName evidence="3">BlaR1 peptidase M56</fullName>
    </submittedName>
</protein>
<proteinExistence type="predicted"/>
<feature type="transmembrane region" description="Helical" evidence="1">
    <location>
        <begin position="248"/>
        <end position="267"/>
    </location>
</feature>
<dbReference type="Pfam" id="PF05569">
    <property type="entry name" value="Peptidase_M56"/>
    <property type="match status" value="1"/>
</dbReference>
<dbReference type="SUPFAM" id="SSF74653">
    <property type="entry name" value="TolA/TonB C-terminal domain"/>
    <property type="match status" value="2"/>
</dbReference>